<keyword evidence="7" id="KW-1278">Translocase</keyword>
<keyword evidence="5" id="KW-0547">Nucleotide-binding</keyword>
<dbReference type="InterPro" id="IPR027417">
    <property type="entry name" value="P-loop_NTPase"/>
</dbReference>
<dbReference type="EMBL" id="QNRX01000027">
    <property type="protein sequence ID" value="RBP57646.1"/>
    <property type="molecule type" value="Genomic_DNA"/>
</dbReference>
<evidence type="ECO:0000256" key="3">
    <source>
        <dbReference type="ARBA" id="ARBA00022475"/>
    </source>
</evidence>
<dbReference type="Proteomes" id="UP000253490">
    <property type="component" value="Unassembled WGS sequence"/>
</dbReference>
<dbReference type="CDD" id="cd03215">
    <property type="entry name" value="ABC_Carb_Monos_II"/>
    <property type="match status" value="1"/>
</dbReference>
<reference evidence="10 11" key="1">
    <citation type="submission" date="2018-06" db="EMBL/GenBank/DDBJ databases">
        <title>Genomic Encyclopedia of Type Strains, Phase IV (KMG-IV): sequencing the most valuable type-strain genomes for metagenomic binning, comparative biology and taxonomic classification.</title>
        <authorList>
            <person name="Goeker M."/>
        </authorList>
    </citation>
    <scope>NUCLEOTIDE SEQUENCE [LARGE SCALE GENOMIC DNA]</scope>
    <source>
        <strain evidence="10 11">DSM 22112</strain>
    </source>
</reference>
<evidence type="ECO:0000256" key="2">
    <source>
        <dbReference type="ARBA" id="ARBA00022448"/>
    </source>
</evidence>
<keyword evidence="6 10" id="KW-0067">ATP-binding</keyword>
<dbReference type="InterPro" id="IPR003593">
    <property type="entry name" value="AAA+_ATPase"/>
</dbReference>
<evidence type="ECO:0000256" key="4">
    <source>
        <dbReference type="ARBA" id="ARBA00022737"/>
    </source>
</evidence>
<dbReference type="OrthoDB" id="9771863at2"/>
<keyword evidence="8" id="KW-0472">Membrane</keyword>
<keyword evidence="2" id="KW-0813">Transport</keyword>
<dbReference type="SMART" id="SM00382">
    <property type="entry name" value="AAA"/>
    <property type="match status" value="1"/>
</dbReference>
<dbReference type="PROSITE" id="PS50893">
    <property type="entry name" value="ABC_TRANSPORTER_2"/>
    <property type="match status" value="2"/>
</dbReference>
<dbReference type="Gene3D" id="3.40.50.300">
    <property type="entry name" value="P-loop containing nucleotide triphosphate hydrolases"/>
    <property type="match status" value="2"/>
</dbReference>
<dbReference type="GO" id="GO:0005886">
    <property type="term" value="C:plasma membrane"/>
    <property type="evidence" value="ECO:0007669"/>
    <property type="project" value="UniProtKB-SubCell"/>
</dbReference>
<evidence type="ECO:0000256" key="8">
    <source>
        <dbReference type="ARBA" id="ARBA00023136"/>
    </source>
</evidence>
<dbReference type="InterPro" id="IPR050107">
    <property type="entry name" value="ABC_carbohydrate_import_ATPase"/>
</dbReference>
<dbReference type="FunFam" id="3.40.50.300:FF:000127">
    <property type="entry name" value="Ribose import ATP-binding protein RbsA"/>
    <property type="match status" value="1"/>
</dbReference>
<dbReference type="GO" id="GO:0005524">
    <property type="term" value="F:ATP binding"/>
    <property type="evidence" value="ECO:0007669"/>
    <property type="project" value="UniProtKB-KW"/>
</dbReference>
<evidence type="ECO:0000259" key="9">
    <source>
        <dbReference type="PROSITE" id="PS50893"/>
    </source>
</evidence>
<dbReference type="AlphaFoldDB" id="A0A366HWI9"/>
<organism evidence="10 11">
    <name type="scientific">Alkalibaculum bacchi</name>
    <dbReference type="NCBI Taxonomy" id="645887"/>
    <lineage>
        <taxon>Bacteria</taxon>
        <taxon>Bacillati</taxon>
        <taxon>Bacillota</taxon>
        <taxon>Clostridia</taxon>
        <taxon>Eubacteriales</taxon>
        <taxon>Eubacteriaceae</taxon>
        <taxon>Alkalibaculum</taxon>
    </lineage>
</organism>
<evidence type="ECO:0000256" key="5">
    <source>
        <dbReference type="ARBA" id="ARBA00022741"/>
    </source>
</evidence>
<dbReference type="Pfam" id="PF00005">
    <property type="entry name" value="ABC_tran"/>
    <property type="match status" value="2"/>
</dbReference>
<comment type="caution">
    <text evidence="10">The sequence shown here is derived from an EMBL/GenBank/DDBJ whole genome shotgun (WGS) entry which is preliminary data.</text>
</comment>
<proteinExistence type="predicted"/>
<dbReference type="PROSITE" id="PS00211">
    <property type="entry name" value="ABC_TRANSPORTER_1"/>
    <property type="match status" value="1"/>
</dbReference>
<feature type="domain" description="ABC transporter" evidence="9">
    <location>
        <begin position="256"/>
        <end position="500"/>
    </location>
</feature>
<evidence type="ECO:0000256" key="7">
    <source>
        <dbReference type="ARBA" id="ARBA00022967"/>
    </source>
</evidence>
<feature type="domain" description="ABC transporter" evidence="9">
    <location>
        <begin position="6"/>
        <end position="239"/>
    </location>
</feature>
<keyword evidence="4" id="KW-0677">Repeat</keyword>
<evidence type="ECO:0000313" key="10">
    <source>
        <dbReference type="EMBL" id="RBP57646.1"/>
    </source>
</evidence>
<dbReference type="InterPro" id="IPR017871">
    <property type="entry name" value="ABC_transporter-like_CS"/>
</dbReference>
<dbReference type="SUPFAM" id="SSF52540">
    <property type="entry name" value="P-loop containing nucleoside triphosphate hydrolases"/>
    <property type="match status" value="2"/>
</dbReference>
<keyword evidence="11" id="KW-1185">Reference proteome</keyword>
<dbReference type="CDD" id="cd03216">
    <property type="entry name" value="ABC_Carb_Monos_I"/>
    <property type="match status" value="1"/>
</dbReference>
<dbReference type="PANTHER" id="PTHR43790:SF4">
    <property type="entry name" value="GUANOSINE IMPORT ATP-BINDING PROTEIN NUPO"/>
    <property type="match status" value="1"/>
</dbReference>
<protein>
    <submittedName>
        <fullName evidence="10">Nucleoside ABC transporter ATP-binding protein</fullName>
    </submittedName>
</protein>
<dbReference type="RefSeq" id="WP_113921827.1">
    <property type="nucleotide sequence ID" value="NZ_QNRX01000027.1"/>
</dbReference>
<gene>
    <name evidence="10" type="ORF">DES36_12716</name>
</gene>
<comment type="subcellular location">
    <subcellularLocation>
        <location evidence="1">Cell membrane</location>
        <topology evidence="1">Peripheral membrane protein</topology>
    </subcellularLocation>
</comment>
<name>A0A366HWI9_9FIRM</name>
<dbReference type="GO" id="GO:0016887">
    <property type="term" value="F:ATP hydrolysis activity"/>
    <property type="evidence" value="ECO:0007669"/>
    <property type="project" value="InterPro"/>
</dbReference>
<accession>A0A366HWI9</accession>
<evidence type="ECO:0000313" key="11">
    <source>
        <dbReference type="Proteomes" id="UP000253490"/>
    </source>
</evidence>
<evidence type="ECO:0000256" key="6">
    <source>
        <dbReference type="ARBA" id="ARBA00022840"/>
    </source>
</evidence>
<evidence type="ECO:0000256" key="1">
    <source>
        <dbReference type="ARBA" id="ARBA00004202"/>
    </source>
</evidence>
<dbReference type="PANTHER" id="PTHR43790">
    <property type="entry name" value="CARBOHYDRATE TRANSPORT ATP-BINDING PROTEIN MG119-RELATED"/>
    <property type="match status" value="1"/>
</dbReference>
<keyword evidence="3" id="KW-1003">Cell membrane</keyword>
<dbReference type="InterPro" id="IPR003439">
    <property type="entry name" value="ABC_transporter-like_ATP-bd"/>
</dbReference>
<sequence>MTEKIVSMKSISKTFGSVKALSNVNLDLYKGEVHSLLGENGAGKSTLMNILSGIYVPDEGALDIRGKKVRLRSPKDSIDLGIGMIHQHFKLVDVLTAKENIIAGYNKGVFVKGKELTEKIKSTSVKYGLEIDPDKKVYNMSVAEKQRVEILKVLYRGADVLILDEPTAVLTPQETEGLFDIIRNMAKEGCAVVIITHKLNEVMEISDKVTILRKGQSIKTLIKDETNVNELTEEMVGEAIDLSIKRVPLGSRKKVMEIKNMTVLHGDRTKAIDNISFDLYSGEILGVAGIAGSGQKELCDALAGLEKIHSGDVLYQGGSIRGKKPGDIIKMGITMSFVPEDRLGMGLVASMDIVDNVLLKEYQKYHGVMLHKKTSKEKAITIVEQLNVSTPGINNYPVRMLSGGNIQKVLLGREIAADPSVMITAYPSRGLDIASSMLVYDLLNKQKQKDIAVLYIGEDLDVLMQLSDRILVLYNGMITGIVDAKTTTREQLGLLMSGIVEEIDENSKKR</sequence>